<accession>A0A8S5U8S0</accession>
<sequence>MYENFKYAPEDVAEWTAEMKSSLMQNKGTDDLGDFGARVIARFVEKNPLRYRDFGPYWWAVKEILIRKGLARGKMTNATVAAAYCGTNDDETMAAAQTFADYYRATYFIGTQTFPLNDDDADEWILYDPDYENPQE</sequence>
<reference evidence="1" key="1">
    <citation type="journal article" date="2021" name="Proc. Natl. Acad. Sci. U.S.A.">
        <title>A Catalog of Tens of Thousands of Viruses from Human Metagenomes Reveals Hidden Associations with Chronic Diseases.</title>
        <authorList>
            <person name="Tisza M.J."/>
            <person name="Buck C.B."/>
        </authorList>
    </citation>
    <scope>NUCLEOTIDE SEQUENCE</scope>
    <source>
        <strain evidence="1">CtZhz2</strain>
    </source>
</reference>
<name>A0A8S5U8S0_9CAUD</name>
<organism evidence="1">
    <name type="scientific">Myoviridae sp. ctZhz2</name>
    <dbReference type="NCBI Taxonomy" id="2825129"/>
    <lineage>
        <taxon>Viruses</taxon>
        <taxon>Duplodnaviria</taxon>
        <taxon>Heunggongvirae</taxon>
        <taxon>Uroviricota</taxon>
        <taxon>Caudoviricetes</taxon>
    </lineage>
</organism>
<evidence type="ECO:0000313" key="1">
    <source>
        <dbReference type="EMBL" id="DAF90853.1"/>
    </source>
</evidence>
<proteinExistence type="predicted"/>
<protein>
    <submittedName>
        <fullName evidence="1">Uncharacterized protein</fullName>
    </submittedName>
</protein>
<dbReference type="EMBL" id="BK016038">
    <property type="protein sequence ID" value="DAF90853.1"/>
    <property type="molecule type" value="Genomic_DNA"/>
</dbReference>